<sequence length="573" mass="62368">MGVFALRNGRLVAAPQSVVTQVSDEVLNAVRAQSLEFIDRPLFPVGWAEESQSLLALDPTGQVVTIDVLETLSSDAFVSALTRAGRHGEMNRLTLANMYTGGESAFDADYQRFVESSPPLMKRGPRLFIFAFDYDVDVRRPISALRHVGVEAYRVVVHEGVSGLLVEIADVMENRGVIEPGSQPVAIDVAAEATDADGVVHPAEGSTARPEDGTAGSEEGMTGPADFADPEPETVEMEAISTPVVFAEAEPVAEAETAPEAPAEPDREPAATNAPVAEAAAVAEPEPAHAATDFPAEEETAIIDRAQRYDAAWEIIGWQYEKERPAKRDASDVLGSVERRRADKVARQAQHDDMWARLEKNRKDVGVTMYDLLKAESKRAEQRLWDMSAPKAENNAQIFSERFSSEASSEAVADAALKSDRWDERSAAVSDPSQIVPAPRRVGPEATVVPEARAEHRAEPRPEHRVESRLESRTDQRTERTAAEHPRSEAAPTPDPRMQRIVAEIGVAKLTWRSRRKHRALHGYLTSSGLIDIIGVGTFADPSEAAATASGNPYADGWHLWQVPDGRTLGDFA</sequence>
<gene>
    <name evidence="2" type="ORF">INS88_01885</name>
</gene>
<dbReference type="EMBL" id="CP063213">
    <property type="protein sequence ID" value="QOR45997.1"/>
    <property type="molecule type" value="Genomic_DNA"/>
</dbReference>
<evidence type="ECO:0000256" key="1">
    <source>
        <dbReference type="SAM" id="MobiDB-lite"/>
    </source>
</evidence>
<feature type="region of interest" description="Disordered" evidence="1">
    <location>
        <begin position="198"/>
        <end position="230"/>
    </location>
</feature>
<protein>
    <recommendedName>
        <fullName evidence="4">RAMA domain-containing protein</fullName>
    </recommendedName>
</protein>
<dbReference type="RefSeq" id="WP_197551424.1">
    <property type="nucleotide sequence ID" value="NZ_CP063213.1"/>
</dbReference>
<feature type="compositionally biased region" description="Basic and acidic residues" evidence="1">
    <location>
        <begin position="452"/>
        <end position="488"/>
    </location>
</feature>
<feature type="region of interest" description="Disordered" evidence="1">
    <location>
        <begin position="419"/>
        <end position="495"/>
    </location>
</feature>
<organism evidence="2 3">
    <name type="scientific">Trueperella pecoris</name>
    <dbReference type="NCBI Taxonomy" id="2733571"/>
    <lineage>
        <taxon>Bacteria</taxon>
        <taxon>Bacillati</taxon>
        <taxon>Actinomycetota</taxon>
        <taxon>Actinomycetes</taxon>
        <taxon>Actinomycetales</taxon>
        <taxon>Actinomycetaceae</taxon>
        <taxon>Trueperella</taxon>
    </lineage>
</organism>
<feature type="region of interest" description="Disordered" evidence="1">
    <location>
        <begin position="250"/>
        <end position="296"/>
    </location>
</feature>
<evidence type="ECO:0000313" key="3">
    <source>
        <dbReference type="Proteomes" id="UP000595053"/>
    </source>
</evidence>
<evidence type="ECO:0008006" key="4">
    <source>
        <dbReference type="Google" id="ProtNLM"/>
    </source>
</evidence>
<dbReference type="Proteomes" id="UP000595053">
    <property type="component" value="Chromosome"/>
</dbReference>
<name>A0A7M1QXT6_9ACTO</name>
<proteinExistence type="predicted"/>
<feature type="compositionally biased region" description="Low complexity" evidence="1">
    <location>
        <begin position="250"/>
        <end position="261"/>
    </location>
</feature>
<reference evidence="2 3" key="1">
    <citation type="submission" date="2020-10" db="EMBL/GenBank/DDBJ databases">
        <title>Trueperella pecoris sp. nov. isolated from bovine and porcine specimens.</title>
        <authorList>
            <person name="Schoenecker L."/>
            <person name="Schnydrig P."/>
            <person name="Brodard I."/>
            <person name="Thomann A."/>
            <person name="Hemphill A."/>
            <person name="Rodriguez-Campos S."/>
            <person name="Perreten V."/>
            <person name="Jores J."/>
            <person name="Kittl S."/>
        </authorList>
    </citation>
    <scope>NUCLEOTIDE SEQUENCE [LARGE SCALE GENOMIC DNA]</scope>
    <source>
        <strain evidence="2 3">15A0121</strain>
    </source>
</reference>
<dbReference type="AlphaFoldDB" id="A0A7M1QXT6"/>
<evidence type="ECO:0000313" key="2">
    <source>
        <dbReference type="EMBL" id="QOR45997.1"/>
    </source>
</evidence>
<accession>A0A7M1QXT6</accession>
<keyword evidence="3" id="KW-1185">Reference proteome</keyword>
<feature type="compositionally biased region" description="Low complexity" evidence="1">
    <location>
        <begin position="270"/>
        <end position="292"/>
    </location>
</feature>